<accession>A0A2J6SMQ5</accession>
<reference evidence="1 2" key="1">
    <citation type="submission" date="2016-04" db="EMBL/GenBank/DDBJ databases">
        <title>A degradative enzymes factory behind the ericoid mycorrhizal symbiosis.</title>
        <authorList>
            <consortium name="DOE Joint Genome Institute"/>
            <person name="Martino E."/>
            <person name="Morin E."/>
            <person name="Grelet G."/>
            <person name="Kuo A."/>
            <person name="Kohler A."/>
            <person name="Daghino S."/>
            <person name="Barry K."/>
            <person name="Choi C."/>
            <person name="Cichocki N."/>
            <person name="Clum A."/>
            <person name="Copeland A."/>
            <person name="Hainaut M."/>
            <person name="Haridas S."/>
            <person name="Labutti K."/>
            <person name="Lindquist E."/>
            <person name="Lipzen A."/>
            <person name="Khouja H.-R."/>
            <person name="Murat C."/>
            <person name="Ohm R."/>
            <person name="Olson A."/>
            <person name="Spatafora J."/>
            <person name="Veneault-Fourrey C."/>
            <person name="Henrissat B."/>
            <person name="Grigoriev I."/>
            <person name="Martin F."/>
            <person name="Perotto S."/>
        </authorList>
    </citation>
    <scope>NUCLEOTIDE SEQUENCE [LARGE SCALE GENOMIC DNA]</scope>
    <source>
        <strain evidence="1 2">E</strain>
    </source>
</reference>
<proteinExistence type="predicted"/>
<dbReference type="AlphaFoldDB" id="A0A2J6SMQ5"/>
<dbReference type="InParanoid" id="A0A2J6SMQ5"/>
<dbReference type="RefSeq" id="XP_024728951.1">
    <property type="nucleotide sequence ID" value="XM_024881843.1"/>
</dbReference>
<dbReference type="OrthoDB" id="655030at2759"/>
<dbReference type="GeneID" id="36589920"/>
<protein>
    <submittedName>
        <fullName evidence="1">Uncharacterized protein</fullName>
    </submittedName>
</protein>
<gene>
    <name evidence="1" type="ORF">K444DRAFT_621171</name>
</gene>
<evidence type="ECO:0000313" key="1">
    <source>
        <dbReference type="EMBL" id="PMD52047.1"/>
    </source>
</evidence>
<dbReference type="Proteomes" id="UP000235371">
    <property type="component" value="Unassembled WGS sequence"/>
</dbReference>
<keyword evidence="2" id="KW-1185">Reference proteome</keyword>
<sequence length="67" mass="7836">MPSTRCHELETCAAENVKRRLRERKRSGLIQSFIYFGDNVLEEFRYERGLGGSMTPEQRTFIPALSR</sequence>
<organism evidence="1 2">
    <name type="scientific">Hyaloscypha bicolor E</name>
    <dbReference type="NCBI Taxonomy" id="1095630"/>
    <lineage>
        <taxon>Eukaryota</taxon>
        <taxon>Fungi</taxon>
        <taxon>Dikarya</taxon>
        <taxon>Ascomycota</taxon>
        <taxon>Pezizomycotina</taxon>
        <taxon>Leotiomycetes</taxon>
        <taxon>Helotiales</taxon>
        <taxon>Hyaloscyphaceae</taxon>
        <taxon>Hyaloscypha</taxon>
        <taxon>Hyaloscypha bicolor</taxon>
    </lineage>
</organism>
<name>A0A2J6SMQ5_9HELO</name>
<evidence type="ECO:0000313" key="2">
    <source>
        <dbReference type="Proteomes" id="UP000235371"/>
    </source>
</evidence>
<dbReference type="EMBL" id="KZ613912">
    <property type="protein sequence ID" value="PMD52047.1"/>
    <property type="molecule type" value="Genomic_DNA"/>
</dbReference>